<dbReference type="SUPFAM" id="SSF52499">
    <property type="entry name" value="Isochorismatase-like hydrolases"/>
    <property type="match status" value="1"/>
</dbReference>
<sequence length="189" mass="20158">MREIDHNAALIVIDVQKGFEHPYWGRRGNPAAEENIGALIRAWRAAGRPIVLVRHDSAQPGSPLLPGTPGNEFKDVVAEAMGGAEADLFVSKTVNSAFYGTPDLAGWLRGHGVGQIVIAGIQTNMCNETTARMGGNLGFDVLYPIDAMHTFDAVGPDGEVVTAEELTRATAASLHHGRFATVLRTSDLT</sequence>
<dbReference type="CDD" id="cd01014">
    <property type="entry name" value="nicotinamidase_related"/>
    <property type="match status" value="1"/>
</dbReference>
<reference evidence="3 4" key="1">
    <citation type="submission" date="2024-06" db="EMBL/GenBank/DDBJ databases">
        <title>The Natural Products Discovery Center: Release of the First 8490 Sequenced Strains for Exploring Actinobacteria Biosynthetic Diversity.</title>
        <authorList>
            <person name="Kalkreuter E."/>
            <person name="Kautsar S.A."/>
            <person name="Yang D."/>
            <person name="Bader C.D."/>
            <person name="Teijaro C.N."/>
            <person name="Fluegel L."/>
            <person name="Davis C.M."/>
            <person name="Simpson J.R."/>
            <person name="Lauterbach L."/>
            <person name="Steele A.D."/>
            <person name="Gui C."/>
            <person name="Meng S."/>
            <person name="Li G."/>
            <person name="Viehrig K."/>
            <person name="Ye F."/>
            <person name="Su P."/>
            <person name="Kiefer A.F."/>
            <person name="Nichols A."/>
            <person name="Cepeda A.J."/>
            <person name="Yan W."/>
            <person name="Fan B."/>
            <person name="Jiang Y."/>
            <person name="Adhikari A."/>
            <person name="Zheng C.-J."/>
            <person name="Schuster L."/>
            <person name="Cowan T.M."/>
            <person name="Smanski M.J."/>
            <person name="Chevrette M.G."/>
            <person name="De Carvalho L.P.S."/>
            <person name="Shen B."/>
        </authorList>
    </citation>
    <scope>NUCLEOTIDE SEQUENCE [LARGE SCALE GENOMIC DNA]</scope>
    <source>
        <strain evidence="3 4">NPDC050100</strain>
    </source>
</reference>
<evidence type="ECO:0000313" key="4">
    <source>
        <dbReference type="Proteomes" id="UP001551675"/>
    </source>
</evidence>
<dbReference type="EMBL" id="JBFALK010000013">
    <property type="protein sequence ID" value="MEV0971620.1"/>
    <property type="molecule type" value="Genomic_DNA"/>
</dbReference>
<evidence type="ECO:0000259" key="2">
    <source>
        <dbReference type="Pfam" id="PF00857"/>
    </source>
</evidence>
<evidence type="ECO:0000313" key="3">
    <source>
        <dbReference type="EMBL" id="MEV0971620.1"/>
    </source>
</evidence>
<dbReference type="Pfam" id="PF00857">
    <property type="entry name" value="Isochorismatase"/>
    <property type="match status" value="1"/>
</dbReference>
<dbReference type="Gene3D" id="3.40.50.850">
    <property type="entry name" value="Isochorismatase-like"/>
    <property type="match status" value="1"/>
</dbReference>
<feature type="domain" description="Isochorismatase-like" evidence="2">
    <location>
        <begin position="8"/>
        <end position="154"/>
    </location>
</feature>
<dbReference type="InterPro" id="IPR050272">
    <property type="entry name" value="Isochorismatase-like_hydrls"/>
</dbReference>
<keyword evidence="4" id="KW-1185">Reference proteome</keyword>
<name>A0ABV3GJ03_MICGL</name>
<protein>
    <submittedName>
        <fullName evidence="3">Cysteine hydrolase family protein</fullName>
        <ecNumber evidence="3">3.-.-.-</ecNumber>
    </submittedName>
</protein>
<organism evidence="3 4">
    <name type="scientific">Microtetraspora glauca</name>
    <dbReference type="NCBI Taxonomy" id="1996"/>
    <lineage>
        <taxon>Bacteria</taxon>
        <taxon>Bacillati</taxon>
        <taxon>Actinomycetota</taxon>
        <taxon>Actinomycetes</taxon>
        <taxon>Streptosporangiales</taxon>
        <taxon>Streptosporangiaceae</taxon>
        <taxon>Microtetraspora</taxon>
    </lineage>
</organism>
<dbReference type="Proteomes" id="UP001551675">
    <property type="component" value="Unassembled WGS sequence"/>
</dbReference>
<dbReference type="PANTHER" id="PTHR43540:SF1">
    <property type="entry name" value="ISOCHORISMATASE HYDROLASE"/>
    <property type="match status" value="1"/>
</dbReference>
<dbReference type="PANTHER" id="PTHR43540">
    <property type="entry name" value="PEROXYUREIDOACRYLATE/UREIDOACRYLATE AMIDOHYDROLASE-RELATED"/>
    <property type="match status" value="1"/>
</dbReference>
<dbReference type="RefSeq" id="WP_061256019.1">
    <property type="nucleotide sequence ID" value="NZ_JBFALK010000013.1"/>
</dbReference>
<keyword evidence="1 3" id="KW-0378">Hydrolase</keyword>
<dbReference type="EC" id="3.-.-.-" evidence="3"/>
<comment type="caution">
    <text evidence="3">The sequence shown here is derived from an EMBL/GenBank/DDBJ whole genome shotgun (WGS) entry which is preliminary data.</text>
</comment>
<dbReference type="InterPro" id="IPR036380">
    <property type="entry name" value="Isochorismatase-like_sf"/>
</dbReference>
<proteinExistence type="predicted"/>
<accession>A0ABV3GJ03</accession>
<dbReference type="InterPro" id="IPR000868">
    <property type="entry name" value="Isochorismatase-like_dom"/>
</dbReference>
<evidence type="ECO:0000256" key="1">
    <source>
        <dbReference type="ARBA" id="ARBA00022801"/>
    </source>
</evidence>
<gene>
    <name evidence="3" type="ORF">AB0I59_23650</name>
</gene>
<dbReference type="GO" id="GO:0016787">
    <property type="term" value="F:hydrolase activity"/>
    <property type="evidence" value="ECO:0007669"/>
    <property type="project" value="UniProtKB-KW"/>
</dbReference>